<dbReference type="RefSeq" id="WP_086987783.1">
    <property type="nucleotide sequence ID" value="NZ_FJNA01000005.1"/>
</dbReference>
<evidence type="ECO:0000313" key="1">
    <source>
        <dbReference type="EMBL" id="SEA95536.1"/>
    </source>
</evidence>
<reference evidence="1 2" key="1">
    <citation type="submission" date="2016-10" db="EMBL/GenBank/DDBJ databases">
        <authorList>
            <person name="Varghese N."/>
            <person name="Submissions S."/>
        </authorList>
    </citation>
    <scope>NUCLEOTIDE SEQUENCE [LARGE SCALE GENOMIC DNA]</scope>
    <source>
        <strain evidence="1 2">DSM 14526</strain>
    </source>
</reference>
<dbReference type="Proteomes" id="UP000199042">
    <property type="component" value="Unassembled WGS sequence"/>
</dbReference>
<name>A0AB38A3X6_9LACT</name>
<comment type="caution">
    <text evidence="1">The sequence shown here is derived from an EMBL/GenBank/DDBJ whole genome shotgun (WGS) entry which is preliminary data.</text>
</comment>
<dbReference type="EMBL" id="FNQH01000013">
    <property type="protein sequence ID" value="SEA95536.1"/>
    <property type="molecule type" value="Genomic_DNA"/>
</dbReference>
<proteinExistence type="predicted"/>
<keyword evidence="2" id="KW-1185">Reference proteome</keyword>
<evidence type="ECO:0000313" key="2">
    <source>
        <dbReference type="Proteomes" id="UP000199042"/>
    </source>
</evidence>
<accession>A0AB38A3X6</accession>
<protein>
    <submittedName>
        <fullName evidence="1">Phage head-tail joining protein</fullName>
    </submittedName>
</protein>
<dbReference type="AlphaFoldDB" id="A0AB38A3X6"/>
<sequence>MIFSPGMKYVDEDRLNDGRLFFGKVETKRDASGKKIGQVFAKTGDMFFSYKTIRQSDFDLYNTSDQQIELKVKSYYIPTATKTHQVLLKSRLYNITAIDVDNDKRYMYWYLSEVGEFIEQDA</sequence>
<organism evidence="1 2">
    <name type="scientific">Trichococcus collinsii</name>
    <dbReference type="NCBI Taxonomy" id="157076"/>
    <lineage>
        <taxon>Bacteria</taxon>
        <taxon>Bacillati</taxon>
        <taxon>Bacillota</taxon>
        <taxon>Bacilli</taxon>
        <taxon>Lactobacillales</taxon>
        <taxon>Carnobacteriaceae</taxon>
        <taxon>Trichococcus</taxon>
    </lineage>
</organism>
<gene>
    <name evidence="1" type="ORF">SAMN04488525_1139</name>
</gene>